<dbReference type="PANTHER" id="PTHR32370">
    <property type="entry name" value="OS12G0117600 PROTEIN"/>
    <property type="match status" value="1"/>
</dbReference>
<name>A0ABP1AQB0_9BRYO</name>
<dbReference type="InterPro" id="IPR011333">
    <property type="entry name" value="SKP1/BTB/POZ_sf"/>
</dbReference>
<dbReference type="InterPro" id="IPR043454">
    <property type="entry name" value="NPH3/RPT2-like"/>
</dbReference>
<dbReference type="Gene3D" id="3.30.710.10">
    <property type="entry name" value="Potassium Channel Kv1.1, Chain A"/>
    <property type="match status" value="1"/>
</dbReference>
<dbReference type="EMBL" id="OZ023715">
    <property type="protein sequence ID" value="CAK9864773.1"/>
    <property type="molecule type" value="Genomic_DNA"/>
</dbReference>
<feature type="compositionally biased region" description="Basic residues" evidence="3">
    <location>
        <begin position="1127"/>
        <end position="1140"/>
    </location>
</feature>
<gene>
    <name evidence="6" type="ORF">CSSPJE1EN2_LOCUS7768</name>
</gene>
<feature type="compositionally biased region" description="Basic and acidic residues" evidence="3">
    <location>
        <begin position="1215"/>
        <end position="1240"/>
    </location>
</feature>
<dbReference type="SUPFAM" id="SSF54695">
    <property type="entry name" value="POZ domain"/>
    <property type="match status" value="1"/>
</dbReference>
<feature type="compositionally biased region" description="Basic residues" evidence="3">
    <location>
        <begin position="1316"/>
        <end position="1325"/>
    </location>
</feature>
<feature type="region of interest" description="Disordered" evidence="3">
    <location>
        <begin position="316"/>
        <end position="342"/>
    </location>
</feature>
<feature type="domain" description="NPH3" evidence="5">
    <location>
        <begin position="258"/>
        <end position="740"/>
    </location>
</feature>
<feature type="compositionally biased region" description="Basic residues" evidence="3">
    <location>
        <begin position="1041"/>
        <end position="1051"/>
    </location>
</feature>
<feature type="region of interest" description="Disordered" evidence="3">
    <location>
        <begin position="756"/>
        <end position="802"/>
    </location>
</feature>
<feature type="compositionally biased region" description="Low complexity" evidence="3">
    <location>
        <begin position="1301"/>
        <end position="1311"/>
    </location>
</feature>
<dbReference type="InterPro" id="IPR027356">
    <property type="entry name" value="NPH3_dom"/>
</dbReference>
<comment type="pathway">
    <text evidence="1">Protein modification; protein ubiquitination.</text>
</comment>
<evidence type="ECO:0000256" key="2">
    <source>
        <dbReference type="ARBA" id="ARBA00022786"/>
    </source>
</evidence>
<feature type="region of interest" description="Disordered" evidence="3">
    <location>
        <begin position="34"/>
        <end position="55"/>
    </location>
</feature>
<feature type="compositionally biased region" description="Basic and acidic residues" evidence="3">
    <location>
        <begin position="1163"/>
        <end position="1175"/>
    </location>
</feature>
<evidence type="ECO:0000313" key="6">
    <source>
        <dbReference type="EMBL" id="CAK9864773.1"/>
    </source>
</evidence>
<dbReference type="PROSITE" id="PS50097">
    <property type="entry name" value="BTB"/>
    <property type="match status" value="1"/>
</dbReference>
<feature type="compositionally biased region" description="Low complexity" evidence="3">
    <location>
        <begin position="757"/>
        <end position="802"/>
    </location>
</feature>
<feature type="compositionally biased region" description="Basic residues" evidence="3">
    <location>
        <begin position="1100"/>
        <end position="1116"/>
    </location>
</feature>
<sequence>MSFPGGAKKQAGQELHQSGEENYIEIDMNPRLQQQRRSHARENGNSHKLELPRHAAAGRKDQAWAGATDLQYNLQVQVGDMSYYLHKFPLISRSGRLNRLVFESRDTEKDHIMLHDIPGGSEAFEMAARFLYGVKLEITPYNVAILRCAAEYLEMIDSLAGGGGDHGSSSSNLVAKAENYLNSLVMQGSWQDSICVLQSCSSRPELKPWAEELEIVRRCSESVAWKACTDPNGIRWSFSSSKAAAAAQEHHHAVAAQDWWFSDVSTLSIDVFSKVISAVNLKGMHYTMVASAVVYYAEKWLPGMLLTSEASTMSTTTISRRKAEKQGGSHQGSHHHQQLVSPNFTAELKDESKMKLKNRATLQGILSIIPPQQDAVSCSFLLQLLRVACMVNAGALCKTDLERRIGMQLDTVSLTDLLIPAYGNDTLYDTDVVQHILDHYLHEQSLAMSPPVSPAGSVMSQSSITNGSSLTRASSSKSGSSITTRSGSTASSTTTGTSSSSTTGTSSSGASISGSSSSSTTGTGNSSNASMSGASSNTGRTSMSSSSRDSSNLPSRSSFSSIVSSGSGRSSSTGTIMSSDNLTQSDSVVTSSSSSRSSISSMSSEESVKPAAAAEKPGFYISEGPVRKPQYPPTIPNLKVAQLIESYLDEVAKDSNLSVAKFMTLTESFSELPRDSDDCLYRAIDSYLKAHPTLIEQERKKLCRIVDCQQLSLDACMHAASNERLPLRVIVQVLFSEQVKLRNAITGTAVVNELDLSSSSSSGHSPSSTSLSDSSAATSTSGTATTSGSSNSTNSTNSTNTVSATTVGSISSVVSSLLPGGLSLKESVKLAMLEIETLRKTALEVEALQKAVLEVETLKTGLSSLEILQHNIETITNKFAELAHDYTETTHQVEELTKVVAKHSSKSSGWSSGWKKIAKPFHHKDHHDHHPYKDYSAGLLINKELAEHQKQAAAQLVHQMKISPPIVITPEVPPRQQIELLKETPEIVKEVPAKETTELLNEQLADTVSNQKETPPFKDTNVSSNQQQKGHPVETANNDHHKGHHHHHGEKKHMTTLDHGHHKGLHQHQEEDADDVALSSTHSHFKDGDSVSTSSSYKENHHHHNHRDHHRHHHKERSSGNSSHGLNHPHKDHHHHLHSDHHKDQPSSTTSHHSDHKAHLHNHKEGSEHHSSQHQHDHHHYHTDHDSTVSTQSSHREGSHDHAHHHNKKHHHHHQETSEHHHSHHQKDGSDHHHHDHREQQLSNRSHHKDHHSKERSSSPIAHSSSHHYKGRSDHRHHHRDQQQNHHHKKHHQHNCKDSDSVSTTSTNSSSQNHYGSRHRHRQYS</sequence>
<keyword evidence="7" id="KW-1185">Reference proteome</keyword>
<feature type="domain" description="BTB" evidence="4">
    <location>
        <begin position="72"/>
        <end position="140"/>
    </location>
</feature>
<feature type="compositionally biased region" description="Polar residues" evidence="3">
    <location>
        <begin position="1020"/>
        <end position="1029"/>
    </location>
</feature>
<feature type="compositionally biased region" description="Basic and acidic residues" evidence="3">
    <location>
        <begin position="40"/>
        <end position="55"/>
    </location>
</feature>
<protein>
    <submittedName>
        <fullName evidence="6">Uncharacterized protein</fullName>
    </submittedName>
</protein>
<reference evidence="6" key="1">
    <citation type="submission" date="2024-03" db="EMBL/GenBank/DDBJ databases">
        <authorList>
            <consortium name="ELIXIR-Norway"/>
            <consortium name="Elixir Norway"/>
        </authorList>
    </citation>
    <scope>NUCLEOTIDE SEQUENCE</scope>
</reference>
<proteinExistence type="predicted"/>
<dbReference type="PROSITE" id="PS51649">
    <property type="entry name" value="NPH3"/>
    <property type="match status" value="1"/>
</dbReference>
<dbReference type="Proteomes" id="UP001497522">
    <property type="component" value="Chromosome 14"/>
</dbReference>
<evidence type="ECO:0000256" key="3">
    <source>
        <dbReference type="SAM" id="MobiDB-lite"/>
    </source>
</evidence>
<feature type="compositionally biased region" description="Basic residues" evidence="3">
    <location>
        <begin position="1202"/>
        <end position="1214"/>
    </location>
</feature>
<dbReference type="InterPro" id="IPR000210">
    <property type="entry name" value="BTB/POZ_dom"/>
</dbReference>
<feature type="compositionally biased region" description="Basic residues" evidence="3">
    <location>
        <begin position="1265"/>
        <end position="1294"/>
    </location>
</feature>
<accession>A0ABP1AQB0</accession>
<evidence type="ECO:0000313" key="7">
    <source>
        <dbReference type="Proteomes" id="UP001497522"/>
    </source>
</evidence>
<feature type="region of interest" description="Disordered" evidence="3">
    <location>
        <begin position="1008"/>
        <end position="1325"/>
    </location>
</feature>
<evidence type="ECO:0000259" key="4">
    <source>
        <dbReference type="PROSITE" id="PS50097"/>
    </source>
</evidence>
<evidence type="ECO:0000259" key="5">
    <source>
        <dbReference type="PROSITE" id="PS51649"/>
    </source>
</evidence>
<evidence type="ECO:0000256" key="1">
    <source>
        <dbReference type="ARBA" id="ARBA00004906"/>
    </source>
</evidence>
<feature type="region of interest" description="Disordered" evidence="3">
    <location>
        <begin position="448"/>
        <end position="610"/>
    </location>
</feature>
<feature type="compositionally biased region" description="Low complexity" evidence="3">
    <location>
        <begin position="467"/>
        <end position="605"/>
    </location>
</feature>
<organism evidence="6 7">
    <name type="scientific">Sphagnum jensenii</name>
    <dbReference type="NCBI Taxonomy" id="128206"/>
    <lineage>
        <taxon>Eukaryota</taxon>
        <taxon>Viridiplantae</taxon>
        <taxon>Streptophyta</taxon>
        <taxon>Embryophyta</taxon>
        <taxon>Bryophyta</taxon>
        <taxon>Sphagnophytina</taxon>
        <taxon>Sphagnopsida</taxon>
        <taxon>Sphagnales</taxon>
        <taxon>Sphagnaceae</taxon>
        <taxon>Sphagnum</taxon>
    </lineage>
</organism>
<dbReference type="Pfam" id="PF03000">
    <property type="entry name" value="NPH3"/>
    <property type="match status" value="2"/>
</dbReference>
<keyword evidence="2" id="KW-0833">Ubl conjugation pathway</keyword>